<dbReference type="OrthoDB" id="9788733at2"/>
<protein>
    <submittedName>
        <fullName evidence="4">Phosphate-selective porin</fullName>
    </submittedName>
</protein>
<organism evidence="4 5">
    <name type="scientific">Thiocystis violascens (strain ATCC 17096 / DSM 198 / 6111)</name>
    <name type="common">Chromatium violascens</name>
    <dbReference type="NCBI Taxonomy" id="765911"/>
    <lineage>
        <taxon>Bacteria</taxon>
        <taxon>Pseudomonadati</taxon>
        <taxon>Pseudomonadota</taxon>
        <taxon>Gammaproteobacteria</taxon>
        <taxon>Chromatiales</taxon>
        <taxon>Chromatiaceae</taxon>
        <taxon>Thiocystis</taxon>
    </lineage>
</organism>
<feature type="compositionally biased region" description="Basic and acidic residues" evidence="2">
    <location>
        <begin position="146"/>
        <end position="156"/>
    </location>
</feature>
<feature type="coiled-coil region" evidence="1">
    <location>
        <begin position="28"/>
        <end position="66"/>
    </location>
</feature>
<dbReference type="Gene3D" id="2.40.160.10">
    <property type="entry name" value="Porin"/>
    <property type="match status" value="1"/>
</dbReference>
<name>I3YBT9_THIV6</name>
<keyword evidence="1" id="KW-0175">Coiled coil</keyword>
<evidence type="ECO:0000256" key="1">
    <source>
        <dbReference type="SAM" id="Coils"/>
    </source>
</evidence>
<evidence type="ECO:0000313" key="5">
    <source>
        <dbReference type="Proteomes" id="UP000006062"/>
    </source>
</evidence>
<dbReference type="AlphaFoldDB" id="I3YBT9"/>
<keyword evidence="3" id="KW-0732">Signal</keyword>
<evidence type="ECO:0000256" key="3">
    <source>
        <dbReference type="SAM" id="SignalP"/>
    </source>
</evidence>
<feature type="chain" id="PRO_5003683089" evidence="3">
    <location>
        <begin position="23"/>
        <end position="513"/>
    </location>
</feature>
<dbReference type="EMBL" id="CP003154">
    <property type="protein sequence ID" value="AFL74457.1"/>
    <property type="molecule type" value="Genomic_DNA"/>
</dbReference>
<dbReference type="Proteomes" id="UP000006062">
    <property type="component" value="Chromosome"/>
</dbReference>
<evidence type="ECO:0000313" key="4">
    <source>
        <dbReference type="EMBL" id="AFL74457.1"/>
    </source>
</evidence>
<keyword evidence="5" id="KW-1185">Reference proteome</keyword>
<dbReference type="STRING" id="765911.Thivi_2519"/>
<dbReference type="eggNOG" id="COG3746">
    <property type="taxonomic scope" value="Bacteria"/>
</dbReference>
<accession>I3YBT9</accession>
<reference evidence="4 5" key="1">
    <citation type="submission" date="2012-06" db="EMBL/GenBank/DDBJ databases">
        <title>Complete sequence of Thiocystis violascens DSM 198.</title>
        <authorList>
            <consortium name="US DOE Joint Genome Institute"/>
            <person name="Lucas S."/>
            <person name="Han J."/>
            <person name="Lapidus A."/>
            <person name="Cheng J.-F."/>
            <person name="Goodwin L."/>
            <person name="Pitluck S."/>
            <person name="Peters L."/>
            <person name="Ovchinnikova G."/>
            <person name="Teshima H."/>
            <person name="Detter J.C."/>
            <person name="Han C."/>
            <person name="Tapia R."/>
            <person name="Land M."/>
            <person name="Hauser L."/>
            <person name="Kyrpides N."/>
            <person name="Ivanova N."/>
            <person name="Pagani I."/>
            <person name="Vogl K."/>
            <person name="Liu Z."/>
            <person name="Frigaard N.-U."/>
            <person name="Bryant D."/>
            <person name="Woyke T."/>
        </authorList>
    </citation>
    <scope>NUCLEOTIDE SEQUENCE [LARGE SCALE GENOMIC DNA]</scope>
    <source>
        <strain evidence="5">ATCC 17096 / DSM 198 / 6111</strain>
    </source>
</reference>
<proteinExistence type="predicted"/>
<gene>
    <name evidence="4" type="ordered locus">Thivi_2519</name>
</gene>
<dbReference type="HOGENOM" id="CLU_038901_0_0_6"/>
<feature type="signal peptide" evidence="3">
    <location>
        <begin position="1"/>
        <end position="22"/>
    </location>
</feature>
<evidence type="ECO:0000256" key="2">
    <source>
        <dbReference type="SAM" id="MobiDB-lite"/>
    </source>
</evidence>
<feature type="region of interest" description="Disordered" evidence="2">
    <location>
        <begin position="140"/>
        <end position="160"/>
    </location>
</feature>
<dbReference type="RefSeq" id="WP_014778901.1">
    <property type="nucleotide sequence ID" value="NC_018012.1"/>
</dbReference>
<sequence length="513" mass="55564">MYRPLLATAATAALLVPLAAFPASDPEIAELRSMLDQMKSQYERRIQDLESRLAKAERQSADAARAQPVAQIPAESLPMTAPPVGLAAVAPARQAASGLGALTSGSAFNPQLSVILDGNYYHDGIDGEGAALVGQAFQPSGGGHVHTHEDASDHGHSHGSTVNGFNFREAELAFSATVDPYFDAAAYIAIDGDGNVHLEEGWFQTRGLPYGLRAKGGKFQSDFGYINKQHPHQWDFVDQNLAYLNLLGDHGIQDTGLQLTWLPDLPLYTLLGIEALQGNQEVFGATLDEAEQVELNLGDSRDGPRLWTAFAKIAPDLGQNHALQLGLSYAHATQHQEVQTHTHAHAGEEEGVEVHENGLAGDADLWGVDLVYKYDGAGADGQGDFKFQTEYLRSIKNLSIRSSPHPEAIGSAREFTTDGLYAQAVYGFAPKWKAGLRYDVLGLTNEIGGGKQADYGSSDRWTLNVTWSLSEFSQLRAQYATNDILVAENARERFDAFYLQFLMSLGSHGAHAF</sequence>
<dbReference type="SUPFAM" id="SSF56935">
    <property type="entry name" value="Porins"/>
    <property type="match status" value="1"/>
</dbReference>
<dbReference type="InterPro" id="IPR023614">
    <property type="entry name" value="Porin_dom_sf"/>
</dbReference>
<dbReference type="KEGG" id="tvi:Thivi_2519"/>